<evidence type="ECO:0000313" key="1">
    <source>
        <dbReference type="EMBL" id="GEA31673.1"/>
    </source>
</evidence>
<name>A0AAV3W248_9CLOT</name>
<gene>
    <name evidence="1" type="ORF">CDIOL_25960</name>
</gene>
<comment type="caution">
    <text evidence="1">The sequence shown here is derived from an EMBL/GenBank/DDBJ whole genome shotgun (WGS) entry which is preliminary data.</text>
</comment>
<dbReference type="Proteomes" id="UP000325212">
    <property type="component" value="Unassembled WGS sequence"/>
</dbReference>
<protein>
    <submittedName>
        <fullName evidence="1">Uncharacterized protein</fullName>
    </submittedName>
</protein>
<dbReference type="EMBL" id="BJLA01000008">
    <property type="protein sequence ID" value="GEA31673.1"/>
    <property type="molecule type" value="Genomic_DNA"/>
</dbReference>
<sequence>MIQTKLNSRVYYNKSTGDILCFTDEQFNIAGIKIPTIQDDKQKYSVLKSISDDMLGKIELEYGQLFNILVKSKSCVVDIKQEKHRLEVVYYTEDELKAKEVTITGEQIDKNDIIQNIILYAQIQDEVTLLTLENSILEIEKNKILEGRM</sequence>
<reference evidence="1 2" key="1">
    <citation type="submission" date="2019-06" db="EMBL/GenBank/DDBJ databases">
        <title>Draft genome sequence of Clostridium diolis DSM 15410.</title>
        <authorList>
            <person name="Kobayashi H."/>
            <person name="Tanizawa Y."/>
            <person name="Tohno M."/>
        </authorList>
    </citation>
    <scope>NUCLEOTIDE SEQUENCE [LARGE SCALE GENOMIC DNA]</scope>
    <source>
        <strain evidence="1 2">DSM 15410</strain>
    </source>
</reference>
<keyword evidence="2" id="KW-1185">Reference proteome</keyword>
<dbReference type="RefSeq" id="WP_039769249.1">
    <property type="nucleotide sequence ID" value="NZ_BJLA01000008.1"/>
</dbReference>
<evidence type="ECO:0000313" key="2">
    <source>
        <dbReference type="Proteomes" id="UP000325212"/>
    </source>
</evidence>
<proteinExistence type="predicted"/>
<dbReference type="AlphaFoldDB" id="A0AAV3W248"/>
<accession>A0AAV3W248</accession>
<organism evidence="1 2">
    <name type="scientific">Clostridium diolis</name>
    <dbReference type="NCBI Taxonomy" id="223919"/>
    <lineage>
        <taxon>Bacteria</taxon>
        <taxon>Bacillati</taxon>
        <taxon>Bacillota</taxon>
        <taxon>Clostridia</taxon>
        <taxon>Eubacteriales</taxon>
        <taxon>Clostridiaceae</taxon>
        <taxon>Clostridium</taxon>
    </lineage>
</organism>